<name>A0A9D1A2Q6_9FIRM</name>
<dbReference type="EMBL" id="DVGC01000006">
    <property type="protein sequence ID" value="HIR04612.1"/>
    <property type="molecule type" value="Genomic_DNA"/>
</dbReference>
<dbReference type="Pfam" id="PF12728">
    <property type="entry name" value="HTH_17"/>
    <property type="match status" value="1"/>
</dbReference>
<protein>
    <submittedName>
        <fullName evidence="3">Helix-turn-helix domain-containing protein</fullName>
    </submittedName>
</protein>
<dbReference type="Proteomes" id="UP000824250">
    <property type="component" value="Unassembled WGS sequence"/>
</dbReference>
<evidence type="ECO:0000313" key="3">
    <source>
        <dbReference type="EMBL" id="HIR04612.1"/>
    </source>
</evidence>
<feature type="domain" description="Helix-turn-helix" evidence="2">
    <location>
        <begin position="118"/>
        <end position="158"/>
    </location>
</feature>
<comment type="caution">
    <text evidence="3">The sequence shown here is derived from an EMBL/GenBank/DDBJ whole genome shotgun (WGS) entry which is preliminary data.</text>
</comment>
<reference evidence="3" key="1">
    <citation type="submission" date="2020-10" db="EMBL/GenBank/DDBJ databases">
        <authorList>
            <person name="Gilroy R."/>
        </authorList>
    </citation>
    <scope>NUCLEOTIDE SEQUENCE</scope>
    <source>
        <strain evidence="3">CHK180-2868</strain>
    </source>
</reference>
<organism evidence="3 4">
    <name type="scientific">Candidatus Copromonas faecavium</name>
    <name type="common">nom. illeg.</name>
    <dbReference type="NCBI Taxonomy" id="2840740"/>
    <lineage>
        <taxon>Bacteria</taxon>
        <taxon>Bacillati</taxon>
        <taxon>Bacillota</taxon>
        <taxon>Clostridia</taxon>
        <taxon>Lachnospirales</taxon>
        <taxon>Lachnospiraceae</taxon>
        <taxon>Candidatus Copromonas (nom. illeg.)</taxon>
    </lineage>
</organism>
<dbReference type="AlphaFoldDB" id="A0A9D1A2Q6"/>
<sequence>MDYHAKIAYINQHMLTKRDVLKSLEKYREHCETTQEEGWSENKRNVILDLLERFSYCLNQMHFPDIQSADWLYQYFWKADGIVLLLERCDELECDKNGEITSMTCSDSIVFAEMKCNYLTVEEYAEKYHVTTTAVRQWIRRGKLRSAVKAGRDWLIPELADRPQRGYEPVTYCWEYLPESVIQEFPFLNERFEIFIIQNDKDKTKFDVILKNRYGKACEKRQLNVKEREKLEIALISEPSVQAKELYQEIVYVPEKESRSYLYGGEIMEEKRYENYQEMLNMLKENYLEISTSNFFYDEDGMLVWGFSAKLLRWNDDENMEPEDSSENEMEDASECDEQEAGDLEKIAWMSNGTVIPAETDFMDAQCAYHSAAELCDSISGDMLSAYLAVADEGQGIKEEILKELDLPEDDSYESSILYIQDMDSRCLQDLKTFLEVFDFVLEGIPAKNCRLAICLMNWERESQKVKIFLECGWKIRSIDQASVLMYRKIG</sequence>
<feature type="region of interest" description="Disordered" evidence="1">
    <location>
        <begin position="318"/>
        <end position="338"/>
    </location>
</feature>
<proteinExistence type="predicted"/>
<reference evidence="3" key="2">
    <citation type="journal article" date="2021" name="PeerJ">
        <title>Extensive microbial diversity within the chicken gut microbiome revealed by metagenomics and culture.</title>
        <authorList>
            <person name="Gilroy R."/>
            <person name="Ravi A."/>
            <person name="Getino M."/>
            <person name="Pursley I."/>
            <person name="Horton D.L."/>
            <person name="Alikhan N.F."/>
            <person name="Baker D."/>
            <person name="Gharbi K."/>
            <person name="Hall N."/>
            <person name="Watson M."/>
            <person name="Adriaenssens E.M."/>
            <person name="Foster-Nyarko E."/>
            <person name="Jarju S."/>
            <person name="Secka A."/>
            <person name="Antonio M."/>
            <person name="Oren A."/>
            <person name="Chaudhuri R.R."/>
            <person name="La Ragione R."/>
            <person name="Hildebrand F."/>
            <person name="Pallen M.J."/>
        </authorList>
    </citation>
    <scope>NUCLEOTIDE SEQUENCE</scope>
    <source>
        <strain evidence="3">CHK180-2868</strain>
    </source>
</reference>
<evidence type="ECO:0000313" key="4">
    <source>
        <dbReference type="Proteomes" id="UP000824250"/>
    </source>
</evidence>
<accession>A0A9D1A2Q6</accession>
<evidence type="ECO:0000259" key="2">
    <source>
        <dbReference type="Pfam" id="PF12728"/>
    </source>
</evidence>
<dbReference type="InterPro" id="IPR041657">
    <property type="entry name" value="HTH_17"/>
</dbReference>
<gene>
    <name evidence="3" type="ORF">IAB28_01405</name>
</gene>
<evidence type="ECO:0000256" key="1">
    <source>
        <dbReference type="SAM" id="MobiDB-lite"/>
    </source>
</evidence>